<protein>
    <recommendedName>
        <fullName evidence="1">COMM domain-containing protein</fullName>
    </recommendedName>
</protein>
<feature type="domain" description="COMM" evidence="1">
    <location>
        <begin position="122"/>
        <end position="178"/>
    </location>
</feature>
<evidence type="ECO:0000259" key="1">
    <source>
        <dbReference type="Pfam" id="PF07258"/>
    </source>
</evidence>
<name>A0A2M3ZJM5_9DIPT</name>
<accession>A0A2M3ZJM5</accession>
<dbReference type="EMBL" id="GGFM01007983">
    <property type="protein sequence ID" value="MBW28734.1"/>
    <property type="molecule type" value="Transcribed_RNA"/>
</dbReference>
<evidence type="ECO:0000313" key="2">
    <source>
        <dbReference type="EMBL" id="MBW28734.1"/>
    </source>
</evidence>
<dbReference type="InterPro" id="IPR017920">
    <property type="entry name" value="COMM"/>
</dbReference>
<sequence>MFEIIIKTANKDDFTEAVFLLVDFIVEVPRSQHTRERLANLLGQPAASEELKALLKHFENLVRNYCVGELDADRFRSHFTNLSPDQQDRVLEIVNLRKPEIAQKLIDEVNRREGGVPLVEWFDWNVSWVMGSSSLASFRKQLCTVTLACRDADSRSRTVSFEMDKGQVEETIRQLEQIVR</sequence>
<reference evidence="2" key="1">
    <citation type="submission" date="2018-01" db="EMBL/GenBank/DDBJ databases">
        <title>An insight into the sialome of Amazonian anophelines.</title>
        <authorList>
            <person name="Ribeiro J.M."/>
            <person name="Scarpassa V."/>
            <person name="Calvo E."/>
        </authorList>
    </citation>
    <scope>NUCLEOTIDE SEQUENCE</scope>
    <source>
        <tissue evidence="2">Salivary glands</tissue>
    </source>
</reference>
<proteinExistence type="predicted"/>
<dbReference type="Pfam" id="PF07258">
    <property type="entry name" value="COMM_domain"/>
    <property type="match status" value="1"/>
</dbReference>
<dbReference type="AlphaFoldDB" id="A0A2M3ZJM5"/>
<organism evidence="2">
    <name type="scientific">Anopheles braziliensis</name>
    <dbReference type="NCBI Taxonomy" id="58242"/>
    <lineage>
        <taxon>Eukaryota</taxon>
        <taxon>Metazoa</taxon>
        <taxon>Ecdysozoa</taxon>
        <taxon>Arthropoda</taxon>
        <taxon>Hexapoda</taxon>
        <taxon>Insecta</taxon>
        <taxon>Pterygota</taxon>
        <taxon>Neoptera</taxon>
        <taxon>Endopterygota</taxon>
        <taxon>Diptera</taxon>
        <taxon>Nematocera</taxon>
        <taxon>Culicoidea</taxon>
        <taxon>Culicidae</taxon>
        <taxon>Anophelinae</taxon>
        <taxon>Anopheles</taxon>
    </lineage>
</organism>